<sequence>MSDDVLSRFSPPVASWFREVFAQPTDVQRQAWQAVSEGKNALVVAPTGSGKTLAAFLWALNGLSTAGGQLTLPVADTKTSLADADKPGGSETPGKADEPDGASKSGIAAKPGVTVLYISPLKALGVDVERNLHAPLTGIGRVAQRMGHDVPSVSVGVRSGDTPQAERARQLRRPPDILITTPESAYLMLTGKAAGILSTVTTVIVDEIHALAGSKRGVHLALTLERLARVAGDPQRIGLSATVRPIETVAQFLGGDREVEIVAPPAKKSWELAVRVPVDNMADLPVPEQASTIGEMTVDDPLGLSSGGAPGAGNGAADNGAAGAGEETPSFASDSALPTAKSIWPHIEAELYQTIMGQNSTLVFVNSRRTAERLTSRINELYAAEHAPELLSAPTRRDPAQLMKHTDTAGAAASVIARAHHGSVSKDERAQTESLLKQGALKAVVATSSLELGIDMGAVDQVVQVESPPSVASALQRVGRAGHSVGAVSRGDFYPKHRADLVQTAVTVGRVQPGLIEKIHVPRNPLDVLVQQTIAAVAVEDLDVDEWFSTICRAYPYRDLDRDVYDSVLDLASGIYPSTDFAELKPRIVVDRVDNTLSARPGSQRVAVTSGGTIPDRGMFGVFLAGTTGDSTGAAGTGASGAGKPIPRRVGELDEEMVYESRVGDVFTLGASSWRIEDITRDQVLVTPAPGHTGRLPFWSGDQLGRPYELGLALGAFRRHAHRERDKALADLPLEERARTNLLGYLDEQYESTGLIPDEKTLVLERFRDELGDWRVVLHTPFGRGVNAAWALAVGARIAENTGMDAQAVAGDDGIVLRVPEGDHDPDASLFIFDDDEIEEIVTTQVGNSALFASRFRECAARALLLPRYDPGKRAPLWQQRQKAEQLLDVARKYPSFPIILETVRECLQDVYDLPALHEVTRSIAQRTIRIAEVTTEQPSPFSSSLLFNYTGAFMYEGDSPLAEKRAAALSLDPSLLAKLLGTVELRELLDPDVIVEVHQALQHTTPERRAHTAEQLADILRRIGPIPVDQLAEHAEISLEQAQRELGARVMVLRMVGHDHLAQSNDAALLRDGLGIPVPPGIPAQTETIDDALAQLLKRWARSRGPFVLRDAADAFGISISSAWHIVQTLSGSGELVEGHYRQGIDELEYCAAGVLKRIRSRSLAAARKALRPVSASGFARFLLSWHQITDAPSELGGEDAVFAAIEQLAGVRLPASAWEQLVLPARVPGYSPRFLDELTNNGEVLIRGVGQAGRNDPWIMLLPAEYAAQLAPLDDASSDTSGLTHVQEAIVMVLSNGGGYLFADIVEQVNRAGTLSFDDHSAHSTPAPQQFTSETVRAALWELVDLGMVSPDSFAPLRTRLAGGASRAHKAKRQPRRSRLRMGRTSFATSQHARSGQSTPPDMVGRWALTVQPDRDATARSVAQGEAWLDRYGVLTRGSVVAEDVTGGFALAYKVLSEFEAAGKAQRGYFVEGLGAAQFSTPSVVDRLRGADDAPDVHGWPSGTTDPDVVVLAATDPANPYGAALDWPQADGAGDSADSGESGAARTGSRPARSAGSLVVLADGLCLAHLSRGGKTLTTFFDALPEGIDADPAQLLVDAVHAALDAEWIRPLTIEKANGAAILGTPLALAMRKYGAKLSPKGLRLSR</sequence>
<dbReference type="EMBL" id="JASNVP010000008">
    <property type="protein sequence ID" value="MDK4326655.1"/>
    <property type="molecule type" value="Genomic_DNA"/>
</dbReference>
<evidence type="ECO:0000313" key="12">
    <source>
        <dbReference type="EMBL" id="MDK4326655.1"/>
    </source>
</evidence>
<dbReference type="InterPro" id="IPR013701">
    <property type="entry name" value="Lhr-like_DEAD/DEAH_assoc"/>
</dbReference>
<dbReference type="Pfam" id="PF19306">
    <property type="entry name" value="WHD_Lhr"/>
    <property type="match status" value="1"/>
</dbReference>
<feature type="region of interest" description="Disordered" evidence="9">
    <location>
        <begin position="297"/>
        <end position="334"/>
    </location>
</feature>
<dbReference type="PROSITE" id="PS51194">
    <property type="entry name" value="HELICASE_CTER"/>
    <property type="match status" value="1"/>
</dbReference>
<feature type="compositionally biased region" description="Gly residues" evidence="9">
    <location>
        <begin position="305"/>
        <end position="314"/>
    </location>
</feature>
<dbReference type="GO" id="GO:0004386">
    <property type="term" value="F:helicase activity"/>
    <property type="evidence" value="ECO:0007669"/>
    <property type="project" value="UniProtKB-KW"/>
</dbReference>
<comment type="caution">
    <text evidence="12">The sequence shown here is derived from an EMBL/GenBank/DDBJ whole genome shotgun (WGS) entry which is preliminary data.</text>
</comment>
<feature type="region of interest" description="Disordered" evidence="9">
    <location>
        <begin position="80"/>
        <end position="106"/>
    </location>
</feature>
<dbReference type="SUPFAM" id="SSF52540">
    <property type="entry name" value="P-loop containing nucleoside triphosphate hydrolases"/>
    <property type="match status" value="1"/>
</dbReference>
<evidence type="ECO:0000256" key="8">
    <source>
        <dbReference type="ARBA" id="ARBA00023235"/>
    </source>
</evidence>
<dbReference type="RefSeq" id="WP_284589920.1">
    <property type="nucleotide sequence ID" value="NZ_JASNVP010000008.1"/>
</dbReference>
<keyword evidence="5" id="KW-0067">ATP-binding</keyword>
<dbReference type="InterPro" id="IPR045628">
    <property type="entry name" value="Lhr_WH_dom"/>
</dbReference>
<feature type="region of interest" description="Disordered" evidence="9">
    <location>
        <begin position="1525"/>
        <end position="1552"/>
    </location>
</feature>
<keyword evidence="6" id="KW-0238">DNA-binding</keyword>
<evidence type="ECO:0000259" key="11">
    <source>
        <dbReference type="PROSITE" id="PS51194"/>
    </source>
</evidence>
<keyword evidence="7" id="KW-0234">DNA repair</keyword>
<feature type="compositionally biased region" description="Polar residues" evidence="9">
    <location>
        <begin position="1388"/>
        <end position="1402"/>
    </location>
</feature>
<evidence type="ECO:0000259" key="10">
    <source>
        <dbReference type="PROSITE" id="PS51192"/>
    </source>
</evidence>
<evidence type="ECO:0000256" key="9">
    <source>
        <dbReference type="SAM" id="MobiDB-lite"/>
    </source>
</evidence>
<dbReference type="GO" id="GO:0016887">
    <property type="term" value="F:ATP hydrolysis activity"/>
    <property type="evidence" value="ECO:0007669"/>
    <property type="project" value="TreeGrafter"/>
</dbReference>
<evidence type="ECO:0000256" key="5">
    <source>
        <dbReference type="ARBA" id="ARBA00022840"/>
    </source>
</evidence>
<protein>
    <submittedName>
        <fullName evidence="12">DEAD/DEAH box helicase</fullName>
    </submittedName>
</protein>
<evidence type="ECO:0000256" key="6">
    <source>
        <dbReference type="ARBA" id="ARBA00023125"/>
    </source>
</evidence>
<keyword evidence="8" id="KW-0413">Isomerase</keyword>
<dbReference type="InterPro" id="IPR055369">
    <property type="entry name" value="WH2_Lhr"/>
</dbReference>
<keyword evidence="3" id="KW-0378">Hydrolase</keyword>
<dbReference type="SMART" id="SM00490">
    <property type="entry name" value="HELICc"/>
    <property type="match status" value="1"/>
</dbReference>
<dbReference type="InterPro" id="IPR011545">
    <property type="entry name" value="DEAD/DEAH_box_helicase_dom"/>
</dbReference>
<dbReference type="PANTHER" id="PTHR47962">
    <property type="entry name" value="ATP-DEPENDENT HELICASE LHR-RELATED-RELATED"/>
    <property type="match status" value="1"/>
</dbReference>
<evidence type="ECO:0000313" key="13">
    <source>
        <dbReference type="Proteomes" id="UP001226160"/>
    </source>
</evidence>
<dbReference type="InterPro" id="IPR052511">
    <property type="entry name" value="ATP-dep_Helicase"/>
</dbReference>
<dbReference type="PANTHER" id="PTHR47962:SF5">
    <property type="entry name" value="ATP-DEPENDENT HELICASE LHR-RELATED"/>
    <property type="match status" value="1"/>
</dbReference>
<name>A0AAP4BUG4_9CORY</name>
<feature type="compositionally biased region" description="Low complexity" evidence="9">
    <location>
        <begin position="315"/>
        <end position="325"/>
    </location>
</feature>
<feature type="compositionally biased region" description="Basic and acidic residues" evidence="9">
    <location>
        <begin position="83"/>
        <end position="98"/>
    </location>
</feature>
<keyword evidence="4 12" id="KW-0347">Helicase</keyword>
<evidence type="ECO:0000256" key="3">
    <source>
        <dbReference type="ARBA" id="ARBA00022801"/>
    </source>
</evidence>
<feature type="compositionally biased region" description="Low complexity" evidence="9">
    <location>
        <begin position="1532"/>
        <end position="1547"/>
    </location>
</feature>
<dbReference type="Pfam" id="PF00271">
    <property type="entry name" value="Helicase_C"/>
    <property type="match status" value="1"/>
</dbReference>
<dbReference type="Pfam" id="PF08494">
    <property type="entry name" value="DEAD_assoc"/>
    <property type="match status" value="1"/>
</dbReference>
<dbReference type="Proteomes" id="UP001226160">
    <property type="component" value="Unassembled WGS sequence"/>
</dbReference>
<dbReference type="InterPro" id="IPR014001">
    <property type="entry name" value="Helicase_ATP-bd"/>
</dbReference>
<proteinExistence type="predicted"/>
<organism evidence="12 13">
    <name type="scientific">Corynebacterium propinquum</name>
    <dbReference type="NCBI Taxonomy" id="43769"/>
    <lineage>
        <taxon>Bacteria</taxon>
        <taxon>Bacillati</taxon>
        <taxon>Actinomycetota</taxon>
        <taxon>Actinomycetes</taxon>
        <taxon>Mycobacteriales</taxon>
        <taxon>Corynebacteriaceae</taxon>
        <taxon>Corynebacterium</taxon>
    </lineage>
</organism>
<evidence type="ECO:0000256" key="7">
    <source>
        <dbReference type="ARBA" id="ARBA00023204"/>
    </source>
</evidence>
<evidence type="ECO:0000256" key="4">
    <source>
        <dbReference type="ARBA" id="ARBA00022806"/>
    </source>
</evidence>
<dbReference type="InterPro" id="IPR055368">
    <property type="entry name" value="WH3_Lhr"/>
</dbReference>
<dbReference type="InterPro" id="IPR055367">
    <property type="entry name" value="WH4_Lhr"/>
</dbReference>
<evidence type="ECO:0000256" key="2">
    <source>
        <dbReference type="ARBA" id="ARBA00022763"/>
    </source>
</evidence>
<feature type="domain" description="Helicase C-terminal" evidence="11">
    <location>
        <begin position="350"/>
        <end position="527"/>
    </location>
</feature>
<reference evidence="12" key="1">
    <citation type="submission" date="2023-05" db="EMBL/GenBank/DDBJ databases">
        <title>Metabolic capabilities are highly conserved among human nasal-associated Corynebacterium species in pangenomic analyses.</title>
        <authorList>
            <person name="Tran T.H."/>
            <person name="Roberts A.Q."/>
            <person name="Escapa I.F."/>
            <person name="Gao W."/>
            <person name="Conlan S."/>
            <person name="Kong H."/>
            <person name="Segre J.A."/>
            <person name="Kelly M.S."/>
            <person name="Lemon K.P."/>
        </authorList>
    </citation>
    <scope>NUCLEOTIDE SEQUENCE</scope>
    <source>
        <strain evidence="12">KPL2654</strain>
    </source>
</reference>
<dbReference type="PROSITE" id="PS51192">
    <property type="entry name" value="HELICASE_ATP_BIND_1"/>
    <property type="match status" value="1"/>
</dbReference>
<dbReference type="GO" id="GO:0006281">
    <property type="term" value="P:DNA repair"/>
    <property type="evidence" value="ECO:0007669"/>
    <property type="project" value="UniProtKB-KW"/>
</dbReference>
<evidence type="ECO:0000256" key="1">
    <source>
        <dbReference type="ARBA" id="ARBA00022741"/>
    </source>
</evidence>
<dbReference type="Pfam" id="PF23234">
    <property type="entry name" value="WHD_4th_Lhr"/>
    <property type="match status" value="1"/>
</dbReference>
<feature type="domain" description="Helicase ATP-binding" evidence="10">
    <location>
        <begin position="32"/>
        <end position="261"/>
    </location>
</feature>
<dbReference type="Pfam" id="PF23236">
    <property type="entry name" value="WHD_2nd_Lhr"/>
    <property type="match status" value="1"/>
</dbReference>
<gene>
    <name evidence="12" type="ORF">QPX54_09090</name>
</gene>
<dbReference type="GO" id="GO:0003677">
    <property type="term" value="F:DNA binding"/>
    <property type="evidence" value="ECO:0007669"/>
    <property type="project" value="UniProtKB-KW"/>
</dbReference>
<dbReference type="InterPro" id="IPR001650">
    <property type="entry name" value="Helicase_C-like"/>
</dbReference>
<feature type="region of interest" description="Disordered" evidence="9">
    <location>
        <begin position="1366"/>
        <end position="1405"/>
    </location>
</feature>
<keyword evidence="2" id="KW-0227">DNA damage</keyword>
<dbReference type="Pfam" id="PF00270">
    <property type="entry name" value="DEAD"/>
    <property type="match status" value="1"/>
</dbReference>
<dbReference type="Gene3D" id="3.40.50.300">
    <property type="entry name" value="P-loop containing nucleotide triphosphate hydrolases"/>
    <property type="match status" value="2"/>
</dbReference>
<dbReference type="GO" id="GO:0005524">
    <property type="term" value="F:ATP binding"/>
    <property type="evidence" value="ECO:0007669"/>
    <property type="project" value="UniProtKB-KW"/>
</dbReference>
<dbReference type="SMART" id="SM00487">
    <property type="entry name" value="DEXDc"/>
    <property type="match status" value="1"/>
</dbReference>
<keyword evidence="1" id="KW-0547">Nucleotide-binding</keyword>
<accession>A0AAP4BUG4</accession>
<feature type="compositionally biased region" description="Basic residues" evidence="9">
    <location>
        <begin position="1369"/>
        <end position="1384"/>
    </location>
</feature>
<dbReference type="InterPro" id="IPR027417">
    <property type="entry name" value="P-loop_NTPase"/>
</dbReference>
<dbReference type="Pfam" id="PF23235">
    <property type="entry name" value="WHD_3rd_Lhr"/>
    <property type="match status" value="1"/>
</dbReference>